<dbReference type="PANTHER" id="PTHR30097">
    <property type="entry name" value="CATION EFFLUX SYSTEM PROTEIN CUSB"/>
    <property type="match status" value="1"/>
</dbReference>
<evidence type="ECO:0000256" key="2">
    <source>
        <dbReference type="ARBA" id="ARBA00022448"/>
    </source>
</evidence>
<evidence type="ECO:0000256" key="1">
    <source>
        <dbReference type="ARBA" id="ARBA00009477"/>
    </source>
</evidence>
<proteinExistence type="inferred from homology"/>
<evidence type="ECO:0000256" key="3">
    <source>
        <dbReference type="SAM" id="Coils"/>
    </source>
</evidence>
<keyword evidence="2" id="KW-0813">Transport</keyword>
<dbReference type="Proteomes" id="UP000016584">
    <property type="component" value="Unassembled WGS sequence"/>
</dbReference>
<dbReference type="PANTHER" id="PTHR30097:SF4">
    <property type="entry name" value="SLR6042 PROTEIN"/>
    <property type="match status" value="1"/>
</dbReference>
<comment type="similarity">
    <text evidence="1">Belongs to the membrane fusion protein (MFP) (TC 8.A.1) family.</text>
</comment>
<dbReference type="Gene3D" id="2.40.30.170">
    <property type="match status" value="1"/>
</dbReference>
<keyword evidence="5" id="KW-1185">Reference proteome</keyword>
<dbReference type="GO" id="GO:0022857">
    <property type="term" value="F:transmembrane transporter activity"/>
    <property type="evidence" value="ECO:0007669"/>
    <property type="project" value="InterPro"/>
</dbReference>
<dbReference type="InterPro" id="IPR006143">
    <property type="entry name" value="RND_pump_MFP"/>
</dbReference>
<dbReference type="GO" id="GO:0015679">
    <property type="term" value="P:plasma membrane copper ion transport"/>
    <property type="evidence" value="ECO:0007669"/>
    <property type="project" value="TreeGrafter"/>
</dbReference>
<name>U2J1T6_9SPHI</name>
<dbReference type="eggNOG" id="COG0845">
    <property type="taxonomic scope" value="Bacteria"/>
</dbReference>
<dbReference type="RefSeq" id="WP_021070422.1">
    <property type="nucleotide sequence ID" value="NZ_ATDL01000015.1"/>
</dbReference>
<feature type="coiled-coil region" evidence="3">
    <location>
        <begin position="167"/>
        <end position="201"/>
    </location>
</feature>
<dbReference type="Gene3D" id="2.40.50.100">
    <property type="match status" value="1"/>
</dbReference>
<organism evidence="4 5">
    <name type="scientific">Sphingobacterium paucimobilis HER1398</name>
    <dbReference type="NCBI Taxonomy" id="1346330"/>
    <lineage>
        <taxon>Bacteria</taxon>
        <taxon>Pseudomonadati</taxon>
        <taxon>Bacteroidota</taxon>
        <taxon>Sphingobacteriia</taxon>
        <taxon>Sphingobacteriales</taxon>
        <taxon>Sphingobacteriaceae</taxon>
        <taxon>Sphingobacterium</taxon>
    </lineage>
</organism>
<reference evidence="4 5" key="1">
    <citation type="journal article" date="2013" name="Genome Announc.">
        <title>The Draft Genome Sequence of Sphingomonas paucimobilis Strain HER1398 (Proteobacteria), Host to the Giant PAU Phage, Indicates That It Is a Member of the Genus Sphingobacterium (Bacteroidetes).</title>
        <authorList>
            <person name="White R.A.III."/>
            <person name="Suttle C.A."/>
        </authorList>
    </citation>
    <scope>NUCLEOTIDE SEQUENCE [LARGE SCALE GENOMIC DNA]</scope>
    <source>
        <strain evidence="4 5">HER1398</strain>
    </source>
</reference>
<protein>
    <submittedName>
        <fullName evidence="4">Uncharacterized protein</fullName>
    </submittedName>
</protein>
<evidence type="ECO:0000313" key="4">
    <source>
        <dbReference type="EMBL" id="ERJ58929.1"/>
    </source>
</evidence>
<dbReference type="GO" id="GO:0030313">
    <property type="term" value="C:cell envelope"/>
    <property type="evidence" value="ECO:0007669"/>
    <property type="project" value="TreeGrafter"/>
</dbReference>
<dbReference type="PATRIC" id="fig|1346330.5.peg.2262"/>
<sequence length="430" mass="46544">MNKMKLYIKTIIPVLLICILSWGCKGKGTQGDGGGTAGSETAEEGHVEEVTTIATLNKEQIASVGITWGSLEYKSLSSTVKVNGQLSVPNNNKANATSLYGGVIKTLLVQLGDYVRKGQTIASITNPQYIQLQEEYLTVSSQIVLAEQELQRQQELNASNAGAGKNLQAARTTMNTLRTRRASLQQQIELMGIDINNLTDESLKSVLLVKSPINGTVSNVFAKIGSYVDVSSPVVEIVDNSSLHLDLQVFEKDLPQVKIGQVIDFMLTNNPGVTYKAKVFRIGSSFENDSKSITVHCDVFGNKQGLIDGMNTIGLLDLNESKSLAVPNDAIVEADGKYYVFVITDKEGEAHHDEEGHDHKEGEEHGHAHAEGAMKEGQINFEKIEIAKGASELGYTAIIPVQEFAKDTQVVVKGAFFINAKLSNTGGHSH</sequence>
<dbReference type="SUPFAM" id="SSF111369">
    <property type="entry name" value="HlyD-like secretion proteins"/>
    <property type="match status" value="1"/>
</dbReference>
<comment type="caution">
    <text evidence="4">The sequence shown here is derived from an EMBL/GenBank/DDBJ whole genome shotgun (WGS) entry which is preliminary data.</text>
</comment>
<accession>U2J1T6</accession>
<dbReference type="GO" id="GO:0016020">
    <property type="term" value="C:membrane"/>
    <property type="evidence" value="ECO:0007669"/>
    <property type="project" value="InterPro"/>
</dbReference>
<keyword evidence="3" id="KW-0175">Coiled coil</keyword>
<dbReference type="InterPro" id="IPR051909">
    <property type="entry name" value="MFP_Cation_Efflux"/>
</dbReference>
<dbReference type="GO" id="GO:0060003">
    <property type="term" value="P:copper ion export"/>
    <property type="evidence" value="ECO:0007669"/>
    <property type="project" value="TreeGrafter"/>
</dbReference>
<dbReference type="EMBL" id="ATDL01000015">
    <property type="protein sequence ID" value="ERJ58929.1"/>
    <property type="molecule type" value="Genomic_DNA"/>
</dbReference>
<dbReference type="NCBIfam" id="TIGR01730">
    <property type="entry name" value="RND_mfp"/>
    <property type="match status" value="1"/>
</dbReference>
<dbReference type="Gene3D" id="2.40.420.20">
    <property type="match status" value="1"/>
</dbReference>
<evidence type="ECO:0000313" key="5">
    <source>
        <dbReference type="Proteomes" id="UP000016584"/>
    </source>
</evidence>
<dbReference type="AlphaFoldDB" id="U2J1T6"/>
<dbReference type="STRING" id="1346330.M472_09110"/>
<gene>
    <name evidence="4" type="ORF">M472_09110</name>
</gene>